<dbReference type="PROSITE" id="PS51186">
    <property type="entry name" value="GNAT"/>
    <property type="match status" value="1"/>
</dbReference>
<keyword evidence="2 4" id="KW-0012">Acyltransferase</keyword>
<organism evidence="4 5">
    <name type="scientific">Shewanella psychrophila</name>
    <dbReference type="NCBI Taxonomy" id="225848"/>
    <lineage>
        <taxon>Bacteria</taxon>
        <taxon>Pseudomonadati</taxon>
        <taxon>Pseudomonadota</taxon>
        <taxon>Gammaproteobacteria</taxon>
        <taxon>Alteromonadales</taxon>
        <taxon>Shewanellaceae</taxon>
        <taxon>Shewanella</taxon>
    </lineage>
</organism>
<proteinExistence type="predicted"/>
<evidence type="ECO:0000313" key="5">
    <source>
        <dbReference type="Proteomes" id="UP000189545"/>
    </source>
</evidence>
<name>A0A1S6HM00_9GAMM</name>
<dbReference type="PANTHER" id="PTHR43800:SF1">
    <property type="entry name" value="PEPTIDYL-LYSINE N-ACETYLTRANSFERASE YJAB"/>
    <property type="match status" value="1"/>
</dbReference>
<dbReference type="OrthoDB" id="9789605at2"/>
<keyword evidence="1 4" id="KW-0808">Transferase</keyword>
<dbReference type="AlphaFoldDB" id="A0A1S6HM00"/>
<evidence type="ECO:0000256" key="2">
    <source>
        <dbReference type="ARBA" id="ARBA00023315"/>
    </source>
</evidence>
<dbReference type="KEGG" id="spsw:Sps_01395"/>
<evidence type="ECO:0000256" key="1">
    <source>
        <dbReference type="ARBA" id="ARBA00022679"/>
    </source>
</evidence>
<dbReference type="GO" id="GO:0016747">
    <property type="term" value="F:acyltransferase activity, transferring groups other than amino-acyl groups"/>
    <property type="evidence" value="ECO:0007669"/>
    <property type="project" value="InterPro"/>
</dbReference>
<dbReference type="Gene3D" id="3.40.630.30">
    <property type="match status" value="1"/>
</dbReference>
<dbReference type="PANTHER" id="PTHR43800">
    <property type="entry name" value="PEPTIDYL-LYSINE N-ACETYLTRANSFERASE YJAB"/>
    <property type="match status" value="1"/>
</dbReference>
<evidence type="ECO:0000313" key="4">
    <source>
        <dbReference type="EMBL" id="AQS36561.1"/>
    </source>
</evidence>
<dbReference type="EMBL" id="CP014782">
    <property type="protein sequence ID" value="AQS36561.1"/>
    <property type="molecule type" value="Genomic_DNA"/>
</dbReference>
<dbReference type="STRING" id="225848.Sps_01395"/>
<gene>
    <name evidence="4" type="ORF">Sps_01395</name>
</gene>
<dbReference type="RefSeq" id="WP_077751859.1">
    <property type="nucleotide sequence ID" value="NZ_CP014782.1"/>
</dbReference>
<dbReference type="Proteomes" id="UP000189545">
    <property type="component" value="Chromosome"/>
</dbReference>
<accession>A0A1S6HM00</accession>
<dbReference type="EC" id="2.3.1.-" evidence="4"/>
<dbReference type="Pfam" id="PF13508">
    <property type="entry name" value="Acetyltransf_7"/>
    <property type="match status" value="1"/>
</dbReference>
<protein>
    <submittedName>
        <fullName evidence="4">Acetyltransferase (GNAT) domain</fullName>
        <ecNumber evidence="4">2.3.1.-</ecNumber>
    </submittedName>
</protein>
<reference evidence="4 5" key="1">
    <citation type="submission" date="2016-03" db="EMBL/GenBank/DDBJ databases">
        <title>Complete genome sequence of Shewanella psychrophila WP2, a deep sea bacterium isolated from west Pacific sediment.</title>
        <authorList>
            <person name="Xu G."/>
            <person name="Jian H."/>
        </authorList>
    </citation>
    <scope>NUCLEOTIDE SEQUENCE [LARGE SCALE GENOMIC DNA]</scope>
    <source>
        <strain evidence="4 5">WP2</strain>
    </source>
</reference>
<keyword evidence="5" id="KW-1185">Reference proteome</keyword>
<feature type="domain" description="N-acetyltransferase" evidence="3">
    <location>
        <begin position="1"/>
        <end position="143"/>
    </location>
</feature>
<sequence length="150" mass="16422">MKIELVTNTDHEELLRVWEASVRQSHDFLSEQDIAALKPLILAHYFDAVDLRCVKDIAGNILGFCGVADGNIEMLFIAPDNMGSGVGTALVAYAVKYQGATKVDVNEQNPQALGFYQHIGFKRVGRSSTDSQGKPFPLLHMALGQVDAFI</sequence>
<evidence type="ECO:0000259" key="3">
    <source>
        <dbReference type="PROSITE" id="PS51186"/>
    </source>
</evidence>
<dbReference type="CDD" id="cd04301">
    <property type="entry name" value="NAT_SF"/>
    <property type="match status" value="1"/>
</dbReference>
<dbReference type="InterPro" id="IPR016181">
    <property type="entry name" value="Acyl_CoA_acyltransferase"/>
</dbReference>
<dbReference type="SUPFAM" id="SSF55729">
    <property type="entry name" value="Acyl-CoA N-acyltransferases (Nat)"/>
    <property type="match status" value="1"/>
</dbReference>
<dbReference type="InterPro" id="IPR000182">
    <property type="entry name" value="GNAT_dom"/>
</dbReference>